<dbReference type="InterPro" id="IPR003323">
    <property type="entry name" value="OTU_dom"/>
</dbReference>
<dbReference type="OrthoDB" id="10064699at2759"/>
<proteinExistence type="predicted"/>
<gene>
    <name evidence="2" type="ORF">AMSG_10200</name>
</gene>
<dbReference type="GeneID" id="25568480"/>
<dbReference type="EMBL" id="GL349493">
    <property type="protein sequence ID" value="KNC54956.1"/>
    <property type="molecule type" value="Genomic_DNA"/>
</dbReference>
<accession>A0A0L0DSE6</accession>
<feature type="domain" description="OTU" evidence="1">
    <location>
        <begin position="219"/>
        <end position="375"/>
    </location>
</feature>
<dbReference type="STRING" id="461836.A0A0L0DSE6"/>
<dbReference type="eggNOG" id="KOG4345">
    <property type="taxonomic scope" value="Eukaryota"/>
</dbReference>
<evidence type="ECO:0000259" key="1">
    <source>
        <dbReference type="PROSITE" id="PS50802"/>
    </source>
</evidence>
<evidence type="ECO:0000313" key="2">
    <source>
        <dbReference type="EMBL" id="KNC54956.1"/>
    </source>
</evidence>
<dbReference type="Pfam" id="PF02338">
    <property type="entry name" value="OTU"/>
    <property type="match status" value="1"/>
</dbReference>
<protein>
    <recommendedName>
        <fullName evidence="1">OTU domain-containing protein</fullName>
    </recommendedName>
</protein>
<dbReference type="CDD" id="cd22750">
    <property type="entry name" value="OTU_C64"/>
    <property type="match status" value="1"/>
</dbReference>
<keyword evidence="3" id="KW-1185">Reference proteome</keyword>
<sequence>MAATGGRATCKAPECGFFGSQNGYCSQCFKSRNSIIRNKMSAARAAQERTQLELITLQSQLEANPGMMAAVEDRLLVLTMDLTRAEADLAEAEAEMDEFLNPAEPLGGGGADDDGMSEALRRSMEEETLPAVRRFSASEPELASALRTMLAGLVIDDEEHGLRAMAETPPVFVVPAFGDATMQALVNKLLIDEYVTARTEADDAGVLNWRRSETGASRAVVLHTLGDGNCLCHSASLLLWRVHDRTTVLRSCIASTLMPSSSSDAAAATRKRIDVALGIQEPSETALASQWDEQLGLVMTDHGASLRAGYLTELHAFVLANVLRRPIVLFGDHDALLAGMVGVYLPLLWGDPGLTSRAPLVVLFNGAHFSAVTTVQGTSGGERRALLLQTKAGTLPPRFLTPDEHIIADDLLAAWLELLPESEAYGAPLVALDPLSAHDPVHVFDPEASSASSLVATLQRQFFVTMRNETSAASATPVAAATPRDGQRAFAFPDS</sequence>
<name>A0A0L0DSE6_THETB</name>
<dbReference type="RefSeq" id="XP_013753404.1">
    <property type="nucleotide sequence ID" value="XM_013897950.1"/>
</dbReference>
<dbReference type="AlphaFoldDB" id="A0A0L0DSE6"/>
<evidence type="ECO:0000313" key="3">
    <source>
        <dbReference type="Proteomes" id="UP000054408"/>
    </source>
</evidence>
<reference evidence="2 3" key="1">
    <citation type="submission" date="2010-05" db="EMBL/GenBank/DDBJ databases">
        <title>The Genome Sequence of Thecamonas trahens ATCC 50062.</title>
        <authorList>
            <consortium name="The Broad Institute Genome Sequencing Platform"/>
            <person name="Russ C."/>
            <person name="Cuomo C."/>
            <person name="Shea T."/>
            <person name="Young S.K."/>
            <person name="Zeng Q."/>
            <person name="Koehrsen M."/>
            <person name="Haas B."/>
            <person name="Borodovsky M."/>
            <person name="Guigo R."/>
            <person name="Alvarado L."/>
            <person name="Berlin A."/>
            <person name="Bochicchio J."/>
            <person name="Borenstein D."/>
            <person name="Chapman S."/>
            <person name="Chen Z."/>
            <person name="Freedman E."/>
            <person name="Gellesch M."/>
            <person name="Goldberg J."/>
            <person name="Griggs A."/>
            <person name="Gujja S."/>
            <person name="Heilman E."/>
            <person name="Heiman D."/>
            <person name="Hepburn T."/>
            <person name="Howarth C."/>
            <person name="Jen D."/>
            <person name="Larson L."/>
            <person name="Mehta T."/>
            <person name="Park D."/>
            <person name="Pearson M."/>
            <person name="Roberts A."/>
            <person name="Saif S."/>
            <person name="Shenoy N."/>
            <person name="Sisk P."/>
            <person name="Stolte C."/>
            <person name="Sykes S."/>
            <person name="Thomson T."/>
            <person name="Walk T."/>
            <person name="White J."/>
            <person name="Yandava C."/>
            <person name="Burger G."/>
            <person name="Gray M.W."/>
            <person name="Holland P.W.H."/>
            <person name="King N."/>
            <person name="Lang F.B.F."/>
            <person name="Roger A.J."/>
            <person name="Ruiz-Trillo I."/>
            <person name="Lander E."/>
            <person name="Nusbaum C."/>
        </authorList>
    </citation>
    <scope>NUCLEOTIDE SEQUENCE [LARGE SCALE GENOMIC DNA]</scope>
    <source>
        <strain evidence="2 3">ATCC 50062</strain>
    </source>
</reference>
<dbReference type="PROSITE" id="PS50802">
    <property type="entry name" value="OTU"/>
    <property type="match status" value="1"/>
</dbReference>
<organism evidence="2 3">
    <name type="scientific">Thecamonas trahens ATCC 50062</name>
    <dbReference type="NCBI Taxonomy" id="461836"/>
    <lineage>
        <taxon>Eukaryota</taxon>
        <taxon>Apusozoa</taxon>
        <taxon>Apusomonadida</taxon>
        <taxon>Apusomonadidae</taxon>
        <taxon>Thecamonas</taxon>
    </lineage>
</organism>
<dbReference type="Proteomes" id="UP000054408">
    <property type="component" value="Unassembled WGS sequence"/>
</dbReference>